<evidence type="ECO:0000313" key="3">
    <source>
        <dbReference type="Proteomes" id="UP000229401"/>
    </source>
</evidence>
<protein>
    <recommendedName>
        <fullName evidence="1">GIY-YIG domain-containing protein</fullName>
    </recommendedName>
</protein>
<dbReference type="InterPro" id="IPR035901">
    <property type="entry name" value="GIY-YIG_endonuc_sf"/>
</dbReference>
<gene>
    <name evidence="2" type="ORF">COY87_01460</name>
</gene>
<name>A0A2M7QJZ6_9BACT</name>
<dbReference type="EMBL" id="PFLI01000053">
    <property type="protein sequence ID" value="PIY72338.1"/>
    <property type="molecule type" value="Genomic_DNA"/>
</dbReference>
<dbReference type="SUPFAM" id="SSF82771">
    <property type="entry name" value="GIY-YIG endonuclease"/>
    <property type="match status" value="1"/>
</dbReference>
<organism evidence="2 3">
    <name type="scientific">Candidatus Roizmanbacteria bacterium CG_4_10_14_0_8_um_filter_33_9</name>
    <dbReference type="NCBI Taxonomy" id="1974826"/>
    <lineage>
        <taxon>Bacteria</taxon>
        <taxon>Candidatus Roizmaniibacteriota</taxon>
    </lineage>
</organism>
<sequence length="104" mass="12181">MKMYYIYILWNSTTQRYYIGYTPDLRSRLKTHQLGNVKSTKSDLHYVLKWYCGFPYRDMALNMEKYLKTGSGRAFMKKRLLKSSAVALEKDNYSSDVSPAEALA</sequence>
<feature type="domain" description="GIY-YIG" evidence="1">
    <location>
        <begin position="2"/>
        <end position="82"/>
    </location>
</feature>
<dbReference type="AlphaFoldDB" id="A0A2M7QJZ6"/>
<dbReference type="PROSITE" id="PS50164">
    <property type="entry name" value="GIY_YIG"/>
    <property type="match status" value="1"/>
</dbReference>
<evidence type="ECO:0000259" key="1">
    <source>
        <dbReference type="PROSITE" id="PS50164"/>
    </source>
</evidence>
<dbReference type="Proteomes" id="UP000229401">
    <property type="component" value="Unassembled WGS sequence"/>
</dbReference>
<dbReference type="InterPro" id="IPR000305">
    <property type="entry name" value="GIY-YIG_endonuc"/>
</dbReference>
<reference evidence="3" key="1">
    <citation type="submission" date="2017-09" db="EMBL/GenBank/DDBJ databases">
        <title>Depth-based differentiation of microbial function through sediment-hosted aquifers and enrichment of novel symbionts in the deep terrestrial subsurface.</title>
        <authorList>
            <person name="Probst A.J."/>
            <person name="Ladd B."/>
            <person name="Jarett J.K."/>
            <person name="Geller-Mcgrath D.E."/>
            <person name="Sieber C.M.K."/>
            <person name="Emerson J.B."/>
            <person name="Anantharaman K."/>
            <person name="Thomas B.C."/>
            <person name="Malmstrom R."/>
            <person name="Stieglmeier M."/>
            <person name="Klingl A."/>
            <person name="Woyke T."/>
            <person name="Ryan C.M."/>
            <person name="Banfield J.F."/>
        </authorList>
    </citation>
    <scope>NUCLEOTIDE SEQUENCE [LARGE SCALE GENOMIC DNA]</scope>
</reference>
<proteinExistence type="predicted"/>
<dbReference type="Pfam" id="PF01541">
    <property type="entry name" value="GIY-YIG"/>
    <property type="match status" value="1"/>
</dbReference>
<accession>A0A2M7QJZ6</accession>
<comment type="caution">
    <text evidence="2">The sequence shown here is derived from an EMBL/GenBank/DDBJ whole genome shotgun (WGS) entry which is preliminary data.</text>
</comment>
<evidence type="ECO:0000313" key="2">
    <source>
        <dbReference type="EMBL" id="PIY72338.1"/>
    </source>
</evidence>
<dbReference type="Gene3D" id="3.40.1440.10">
    <property type="entry name" value="GIY-YIG endonuclease"/>
    <property type="match status" value="1"/>
</dbReference>